<organism evidence="1 2">
    <name type="scientific">Engystomops pustulosus</name>
    <name type="common">Tungara frog</name>
    <name type="synonym">Physalaemus pustulosus</name>
    <dbReference type="NCBI Taxonomy" id="76066"/>
    <lineage>
        <taxon>Eukaryota</taxon>
        <taxon>Metazoa</taxon>
        <taxon>Chordata</taxon>
        <taxon>Craniata</taxon>
        <taxon>Vertebrata</taxon>
        <taxon>Euteleostomi</taxon>
        <taxon>Amphibia</taxon>
        <taxon>Batrachia</taxon>
        <taxon>Anura</taxon>
        <taxon>Neobatrachia</taxon>
        <taxon>Hyloidea</taxon>
        <taxon>Leptodactylidae</taxon>
        <taxon>Leiuperinae</taxon>
        <taxon>Engystomops</taxon>
    </lineage>
</organism>
<sequence>MEVISQKAHWDFFNCRPKKSCFPIFCRKEMKEQILVHQYIFPSQFSECNGHKLVFQKLLYQWQIDSCNYAKNSRSEEFVL</sequence>
<evidence type="ECO:0000313" key="2">
    <source>
        <dbReference type="Proteomes" id="UP000824782"/>
    </source>
</evidence>
<gene>
    <name evidence="1" type="ORF">GDO81_003431</name>
</gene>
<keyword evidence="2" id="KW-1185">Reference proteome</keyword>
<dbReference type="Proteomes" id="UP000824782">
    <property type="component" value="Unassembled WGS sequence"/>
</dbReference>
<evidence type="ECO:0000313" key="1">
    <source>
        <dbReference type="EMBL" id="KAG8553487.1"/>
    </source>
</evidence>
<name>A0AAV7A157_ENGPU</name>
<dbReference type="AlphaFoldDB" id="A0AAV7A157"/>
<protein>
    <submittedName>
        <fullName evidence="1">Uncharacterized protein</fullName>
    </submittedName>
</protein>
<dbReference type="EMBL" id="WNYA01000010">
    <property type="protein sequence ID" value="KAG8553487.1"/>
    <property type="molecule type" value="Genomic_DNA"/>
</dbReference>
<accession>A0AAV7A157</accession>
<reference evidence="1" key="1">
    <citation type="thesis" date="2020" institute="ProQuest LLC" country="789 East Eisenhower Parkway, Ann Arbor, MI, USA">
        <title>Comparative Genomics and Chromosome Evolution.</title>
        <authorList>
            <person name="Mudd A.B."/>
        </authorList>
    </citation>
    <scope>NUCLEOTIDE SEQUENCE</scope>
    <source>
        <strain evidence="1">237g6f4</strain>
        <tissue evidence="1">Blood</tissue>
    </source>
</reference>
<comment type="caution">
    <text evidence="1">The sequence shown here is derived from an EMBL/GenBank/DDBJ whole genome shotgun (WGS) entry which is preliminary data.</text>
</comment>
<proteinExistence type="predicted"/>